<dbReference type="Proteomes" id="UP001432202">
    <property type="component" value="Chromosome"/>
</dbReference>
<dbReference type="InterPro" id="IPR001663">
    <property type="entry name" value="Rng_hydr_dOase-A"/>
</dbReference>
<dbReference type="PROSITE" id="PS00570">
    <property type="entry name" value="RING_HYDROXYL_ALPHA"/>
    <property type="match status" value="1"/>
</dbReference>
<dbReference type="InterPro" id="IPR015881">
    <property type="entry name" value="ARHD_Rieske_2Fe_2S"/>
</dbReference>
<protein>
    <submittedName>
        <fullName evidence="10">Aromatic ring-hydroxylating dioxygenase subunit alpha</fullName>
        <ecNumber evidence="10">1.14.13.-</ecNumber>
    </submittedName>
</protein>
<dbReference type="PANTHER" id="PTHR43756">
    <property type="entry name" value="CHOLINE MONOOXYGENASE, CHLOROPLASTIC"/>
    <property type="match status" value="1"/>
</dbReference>
<sequence>MEMTPYKRSIKDYIVVDRQQGLFRLNAEVYKDPYLFDLEMKKIFHEGWVYLAHESQLKVPNDYFTTYIGDTPIILVKTEDERIIGLINRCRHRGALVCRQEKGNSKFFRCPYHGWTYSNYGKLVGIPDKEGYPEHFDIENLGLIRIPKLVNYYGFIFGSLSSKAPEFEDYIGEAGKLLRLIALKFPGGIEVLKGIHKYGMQVNWKLAFENAVDHYHAPFVHESYFEAVGHEPGKRIDLRSKDLSLYLGKGHLVDLMFRDYEVYEIDEKGIPWYLKDNNNLNEIEKKWAAKITFHLGIFPNVIIFDVASPGPTIRVIRPVTVDYTEVYAYYYLPKNAPREYKERELRASLRFYGPAGMGTPDDVEVLKLAMEGYNVKDEKGKYNDLSRGTHRDFKDHEILELVNAEMIGHGTDDTGYRGFYKWWAKVIFNEELSI</sequence>
<comment type="similarity">
    <text evidence="1">Belongs to the bacterial ring-hydroxylating dioxygenase alpha subunit family.</text>
</comment>
<evidence type="ECO:0000256" key="4">
    <source>
        <dbReference type="ARBA" id="ARBA00022964"/>
    </source>
</evidence>
<evidence type="ECO:0000256" key="3">
    <source>
        <dbReference type="ARBA" id="ARBA00022723"/>
    </source>
</evidence>
<evidence type="ECO:0000259" key="9">
    <source>
        <dbReference type="PROSITE" id="PS51296"/>
    </source>
</evidence>
<evidence type="ECO:0000313" key="11">
    <source>
        <dbReference type="Proteomes" id="UP001432202"/>
    </source>
</evidence>
<dbReference type="Pfam" id="PF00355">
    <property type="entry name" value="Rieske"/>
    <property type="match status" value="1"/>
</dbReference>
<evidence type="ECO:0000256" key="7">
    <source>
        <dbReference type="ARBA" id="ARBA00023014"/>
    </source>
</evidence>
<dbReference type="GeneID" id="89335840"/>
<keyword evidence="11" id="KW-1185">Reference proteome</keyword>
<keyword evidence="2" id="KW-0001">2Fe-2S</keyword>
<organism evidence="10 11">
    <name type="scientific">Sulfolobus tengchongensis</name>
    <dbReference type="NCBI Taxonomy" id="207809"/>
    <lineage>
        <taxon>Archaea</taxon>
        <taxon>Thermoproteota</taxon>
        <taxon>Thermoprotei</taxon>
        <taxon>Sulfolobales</taxon>
        <taxon>Sulfolobaceae</taxon>
        <taxon>Sulfolobus</taxon>
    </lineage>
</organism>
<dbReference type="GO" id="GO:0005506">
    <property type="term" value="F:iron ion binding"/>
    <property type="evidence" value="ECO:0007669"/>
    <property type="project" value="InterPro"/>
</dbReference>
<evidence type="ECO:0000256" key="1">
    <source>
        <dbReference type="ARBA" id="ARBA00008751"/>
    </source>
</evidence>
<evidence type="ECO:0000313" key="10">
    <source>
        <dbReference type="EMBL" id="WWQ61195.1"/>
    </source>
</evidence>
<dbReference type="AlphaFoldDB" id="A0AAX4L3I1"/>
<proteinExistence type="inferred from homology"/>
<keyword evidence="4 10" id="KW-0223">Dioxygenase</keyword>
<dbReference type="GO" id="GO:0051213">
    <property type="term" value="F:dioxygenase activity"/>
    <property type="evidence" value="ECO:0007669"/>
    <property type="project" value="UniProtKB-KW"/>
</dbReference>
<dbReference type="Gene3D" id="3.90.380.10">
    <property type="entry name" value="Naphthalene 1,2-dioxygenase Alpha Subunit, Chain A, domain 1"/>
    <property type="match status" value="1"/>
</dbReference>
<dbReference type="PRINTS" id="PR00090">
    <property type="entry name" value="RNGDIOXGNASE"/>
</dbReference>
<reference evidence="10 11" key="1">
    <citation type="submission" date="2024-02" db="EMBL/GenBank/DDBJ databases">
        <title>STSV induces naive adaptation in Sulfolobus.</title>
        <authorList>
            <person name="Xiang X."/>
            <person name="Song M."/>
        </authorList>
    </citation>
    <scope>NUCLEOTIDE SEQUENCE [LARGE SCALE GENOMIC DNA]</scope>
    <source>
        <strain evidence="10 11">RT2</strain>
    </source>
</reference>
<keyword evidence="7" id="KW-0411">Iron-sulfur</keyword>
<keyword evidence="6" id="KW-0408">Iron</keyword>
<keyword evidence="3" id="KW-0479">Metal-binding</keyword>
<dbReference type="RefSeq" id="WP_338603127.1">
    <property type="nucleotide sequence ID" value="NZ_CP146016.1"/>
</dbReference>
<dbReference type="PROSITE" id="PS51296">
    <property type="entry name" value="RIESKE"/>
    <property type="match status" value="1"/>
</dbReference>
<evidence type="ECO:0000256" key="2">
    <source>
        <dbReference type="ARBA" id="ARBA00022714"/>
    </source>
</evidence>
<dbReference type="EMBL" id="CP146016">
    <property type="protein sequence ID" value="WWQ61195.1"/>
    <property type="molecule type" value="Genomic_DNA"/>
</dbReference>
<name>A0AAX4L3I1_9CREN</name>
<dbReference type="EC" id="1.14.13.-" evidence="10"/>
<dbReference type="SUPFAM" id="SSF50022">
    <property type="entry name" value="ISP domain"/>
    <property type="match status" value="1"/>
</dbReference>
<dbReference type="SUPFAM" id="SSF55961">
    <property type="entry name" value="Bet v1-like"/>
    <property type="match status" value="1"/>
</dbReference>
<keyword evidence="8" id="KW-0520">NAD</keyword>
<evidence type="ECO:0000256" key="5">
    <source>
        <dbReference type="ARBA" id="ARBA00023002"/>
    </source>
</evidence>
<keyword evidence="5 10" id="KW-0560">Oxidoreductase</keyword>
<dbReference type="Pfam" id="PF00848">
    <property type="entry name" value="Ring_hydroxyl_A"/>
    <property type="match status" value="1"/>
</dbReference>
<evidence type="ECO:0000256" key="8">
    <source>
        <dbReference type="ARBA" id="ARBA00023027"/>
    </source>
</evidence>
<dbReference type="InterPro" id="IPR036922">
    <property type="entry name" value="Rieske_2Fe-2S_sf"/>
</dbReference>
<dbReference type="InterPro" id="IPR017941">
    <property type="entry name" value="Rieske_2Fe-2S"/>
</dbReference>
<dbReference type="GO" id="GO:0051537">
    <property type="term" value="F:2 iron, 2 sulfur cluster binding"/>
    <property type="evidence" value="ECO:0007669"/>
    <property type="project" value="UniProtKB-KW"/>
</dbReference>
<dbReference type="PANTHER" id="PTHR43756:SF1">
    <property type="entry name" value="3-PHENYLPROPIONATE_CINNAMIC ACID DIOXYGENASE SUBUNIT ALPHA"/>
    <property type="match status" value="1"/>
</dbReference>
<dbReference type="InterPro" id="IPR015879">
    <property type="entry name" value="Ring_hydroxy_dOase_asu_C_dom"/>
</dbReference>
<accession>A0AAX4L3I1</accession>
<dbReference type="Gene3D" id="2.102.10.10">
    <property type="entry name" value="Rieske [2Fe-2S] iron-sulphur domain"/>
    <property type="match status" value="1"/>
</dbReference>
<feature type="domain" description="Rieske" evidence="9">
    <location>
        <begin position="49"/>
        <end position="146"/>
    </location>
</feature>
<evidence type="ECO:0000256" key="6">
    <source>
        <dbReference type="ARBA" id="ARBA00023004"/>
    </source>
</evidence>
<gene>
    <name evidence="10" type="ORF">V6M85_03690</name>
</gene>